<reference evidence="1" key="1">
    <citation type="journal article" date="2024" name="Antonie Van Leeuwenhoek">
        <title>Isoptericola haloaureus sp. nov., a dimorphic actinobacterium isolated from mangrove sediments of southeast India, implicating biosaline agricultural significance through nitrogen fixation and salt tolerance genes.</title>
        <authorList>
            <person name="Prathaban M."/>
            <person name="Prathiviraj R."/>
            <person name="Ravichandran M."/>
            <person name="Natarajan S.D."/>
            <person name="Sobanaa M."/>
            <person name="Hari Krishna Kumar S."/>
            <person name="Chandrasekar V."/>
            <person name="Selvin J."/>
        </authorList>
    </citation>
    <scope>NUCLEOTIDE SEQUENCE</scope>
    <source>
        <strain evidence="1">MP1014</strain>
    </source>
</reference>
<reference evidence="1" key="2">
    <citation type="submission" date="2024-02" db="EMBL/GenBank/DDBJ databases">
        <authorList>
            <person name="Prathaban M."/>
            <person name="Mythili R."/>
            <person name="Sharmila Devi N."/>
            <person name="Sobanaa M."/>
            <person name="Prathiviraj R."/>
            <person name="Selvin J."/>
        </authorList>
    </citation>
    <scope>NUCLEOTIDE SEQUENCE</scope>
    <source>
        <strain evidence="1">MP1014</strain>
    </source>
</reference>
<gene>
    <name evidence="1" type="ORF">V5O49_02870</name>
</gene>
<organism evidence="1 2">
    <name type="scientific">Isoptericola haloaureus</name>
    <dbReference type="NCBI Taxonomy" id="1542902"/>
    <lineage>
        <taxon>Bacteria</taxon>
        <taxon>Bacillati</taxon>
        <taxon>Actinomycetota</taxon>
        <taxon>Actinomycetes</taxon>
        <taxon>Micrococcales</taxon>
        <taxon>Promicromonosporaceae</taxon>
        <taxon>Isoptericola</taxon>
    </lineage>
</organism>
<accession>A0ABU7Z3K1</accession>
<sequence>MKKIIVAVLAAVAGYLVWRRLSEDAADRDLWTEVTDSLD</sequence>
<comment type="caution">
    <text evidence="1">The sequence shown here is derived from an EMBL/GenBank/DDBJ whole genome shotgun (WGS) entry which is preliminary data.</text>
</comment>
<evidence type="ECO:0000313" key="1">
    <source>
        <dbReference type="EMBL" id="MEG3614059.1"/>
    </source>
</evidence>
<dbReference type="Proteomes" id="UP001310387">
    <property type="component" value="Unassembled WGS sequence"/>
</dbReference>
<dbReference type="InterPro" id="IPR047990">
    <property type="entry name" value="DLW39-like"/>
</dbReference>
<name>A0ABU7Z3K1_9MICO</name>
<dbReference type="NCBIfam" id="NF038356">
    <property type="entry name" value="actino_DLW39"/>
    <property type="match status" value="1"/>
</dbReference>
<evidence type="ECO:0000313" key="2">
    <source>
        <dbReference type="Proteomes" id="UP001310387"/>
    </source>
</evidence>
<protein>
    <submittedName>
        <fullName evidence="1">DLW-39 family protein</fullName>
    </submittedName>
</protein>
<dbReference type="EMBL" id="JBAGLP010000105">
    <property type="protein sequence ID" value="MEG3614059.1"/>
    <property type="molecule type" value="Genomic_DNA"/>
</dbReference>
<keyword evidence="2" id="KW-1185">Reference proteome</keyword>
<proteinExistence type="predicted"/>